<comment type="similarity">
    <text evidence="2">Belongs to the cation diffusion facilitator (CDF) transporter (TC 2.A.4) family. SLC30A subfamily.</text>
</comment>
<feature type="transmembrane region" description="Helical" evidence="8">
    <location>
        <begin position="121"/>
        <end position="142"/>
    </location>
</feature>
<evidence type="ECO:0000313" key="11">
    <source>
        <dbReference type="EMBL" id="MCS0500584.1"/>
    </source>
</evidence>
<proteinExistence type="inferred from homology"/>
<evidence type="ECO:0000256" key="8">
    <source>
        <dbReference type="SAM" id="Phobius"/>
    </source>
</evidence>
<comment type="caution">
    <text evidence="11">The sequence shown here is derived from an EMBL/GenBank/DDBJ whole genome shotgun (WGS) entry which is preliminary data.</text>
</comment>
<keyword evidence="4 8" id="KW-0812">Transmembrane</keyword>
<gene>
    <name evidence="11" type="ORF">NUH29_13605</name>
</gene>
<comment type="subcellular location">
    <subcellularLocation>
        <location evidence="1">Membrane</location>
        <topology evidence="1">Multi-pass membrane protein</topology>
    </subcellularLocation>
</comment>
<reference evidence="11 12" key="1">
    <citation type="submission" date="2022-08" db="EMBL/GenBank/DDBJ databases">
        <authorList>
            <person name="Li F."/>
        </authorList>
    </citation>
    <scope>NUCLEOTIDE SEQUENCE [LARGE SCALE GENOMIC DNA]</scope>
    <source>
        <strain evidence="11 12">10F1B-8-1</strain>
    </source>
</reference>
<feature type="domain" description="Cation efflux protein cytoplasmic" evidence="10">
    <location>
        <begin position="216"/>
        <end position="294"/>
    </location>
</feature>
<evidence type="ECO:0000256" key="2">
    <source>
        <dbReference type="ARBA" id="ARBA00008873"/>
    </source>
</evidence>
<keyword evidence="7 8" id="KW-0472">Membrane</keyword>
<dbReference type="SUPFAM" id="SSF161111">
    <property type="entry name" value="Cation efflux protein transmembrane domain-like"/>
    <property type="match status" value="1"/>
</dbReference>
<evidence type="ECO:0000259" key="9">
    <source>
        <dbReference type="Pfam" id="PF01545"/>
    </source>
</evidence>
<evidence type="ECO:0000256" key="4">
    <source>
        <dbReference type="ARBA" id="ARBA00022692"/>
    </source>
</evidence>
<dbReference type="InterPro" id="IPR027469">
    <property type="entry name" value="Cation_efflux_TMD_sf"/>
</dbReference>
<feature type="transmembrane region" description="Helical" evidence="8">
    <location>
        <begin position="20"/>
        <end position="45"/>
    </location>
</feature>
<evidence type="ECO:0000256" key="1">
    <source>
        <dbReference type="ARBA" id="ARBA00004141"/>
    </source>
</evidence>
<feature type="transmembrane region" description="Helical" evidence="8">
    <location>
        <begin position="186"/>
        <end position="204"/>
    </location>
</feature>
<organism evidence="11 12">
    <name type="scientific">Protaetiibacter mangrovi</name>
    <dbReference type="NCBI Taxonomy" id="2970926"/>
    <lineage>
        <taxon>Bacteria</taxon>
        <taxon>Bacillati</taxon>
        <taxon>Actinomycetota</taxon>
        <taxon>Actinomycetes</taxon>
        <taxon>Micrococcales</taxon>
        <taxon>Microbacteriaceae</taxon>
        <taxon>Protaetiibacter</taxon>
    </lineage>
</organism>
<dbReference type="PANTHER" id="PTHR11562:SF17">
    <property type="entry name" value="RE54080P-RELATED"/>
    <property type="match status" value="1"/>
</dbReference>
<dbReference type="InterPro" id="IPR002524">
    <property type="entry name" value="Cation_efflux"/>
</dbReference>
<evidence type="ECO:0000256" key="6">
    <source>
        <dbReference type="ARBA" id="ARBA00023065"/>
    </source>
</evidence>
<feature type="transmembrane region" description="Helical" evidence="8">
    <location>
        <begin position="57"/>
        <end position="75"/>
    </location>
</feature>
<keyword evidence="5 8" id="KW-1133">Transmembrane helix</keyword>
<keyword evidence="3" id="KW-0813">Transport</keyword>
<keyword evidence="6" id="KW-0406">Ion transport</keyword>
<evidence type="ECO:0000256" key="7">
    <source>
        <dbReference type="ARBA" id="ARBA00023136"/>
    </source>
</evidence>
<dbReference type="InterPro" id="IPR050681">
    <property type="entry name" value="CDF/SLC30A"/>
</dbReference>
<feature type="transmembrane region" description="Helical" evidence="8">
    <location>
        <begin position="154"/>
        <end position="180"/>
    </location>
</feature>
<name>A0ABT1ZIP4_9MICO</name>
<accession>A0ABT1ZIP4</accession>
<dbReference type="InterPro" id="IPR036837">
    <property type="entry name" value="Cation_efflux_CTD_sf"/>
</dbReference>
<dbReference type="Gene3D" id="1.20.1510.10">
    <property type="entry name" value="Cation efflux protein transmembrane domain"/>
    <property type="match status" value="1"/>
</dbReference>
<evidence type="ECO:0000256" key="5">
    <source>
        <dbReference type="ARBA" id="ARBA00022989"/>
    </source>
</evidence>
<feature type="domain" description="Cation efflux protein transmembrane" evidence="9">
    <location>
        <begin position="21"/>
        <end position="211"/>
    </location>
</feature>
<evidence type="ECO:0000313" key="12">
    <source>
        <dbReference type="Proteomes" id="UP001205337"/>
    </source>
</evidence>
<dbReference type="EMBL" id="JANTHX010000008">
    <property type="protein sequence ID" value="MCS0500584.1"/>
    <property type="molecule type" value="Genomic_DNA"/>
</dbReference>
<keyword evidence="12" id="KW-1185">Reference proteome</keyword>
<dbReference type="SUPFAM" id="SSF160240">
    <property type="entry name" value="Cation efflux protein cytoplasmic domain-like"/>
    <property type="match status" value="1"/>
</dbReference>
<dbReference type="Proteomes" id="UP001205337">
    <property type="component" value="Unassembled WGS sequence"/>
</dbReference>
<dbReference type="Pfam" id="PF01545">
    <property type="entry name" value="Cation_efflux"/>
    <property type="match status" value="1"/>
</dbReference>
<dbReference type="Pfam" id="PF16916">
    <property type="entry name" value="ZT_dimer"/>
    <property type="match status" value="1"/>
</dbReference>
<dbReference type="PANTHER" id="PTHR11562">
    <property type="entry name" value="CATION EFFLUX PROTEIN/ ZINC TRANSPORTER"/>
    <property type="match status" value="1"/>
</dbReference>
<sequence>MGNGHGHDHARAAGGNRVRLAIALGITLLVLVAEVVGAVLSGSLALLGDAGHMSSDAIGLAVALAASVVAARPATDRHTFGFQRMEVLAALANGLILVVVAAVVAVEAIGRLTGGAAHVDAAPMLVIAVVGLAANVVAFLVLRGGDRRSLNLRGALLEVFGDLLGSIAAIAAAVVILVTGFAAADAIASLVIAALIAPRAFLLLRDVVRVLTESAPRDRDVAQIREHLCEAEGVVAVHDVHIWNITSGAPVFTAHVVVEPGVFERGETHAVLDTLGGCLAEHFDVAHSTFQLEPAGHADHEEHAHR</sequence>
<feature type="transmembrane region" description="Helical" evidence="8">
    <location>
        <begin position="87"/>
        <end position="109"/>
    </location>
</feature>
<dbReference type="RefSeq" id="WP_258799770.1">
    <property type="nucleotide sequence ID" value="NZ_JANTHX010000008.1"/>
</dbReference>
<evidence type="ECO:0000259" key="10">
    <source>
        <dbReference type="Pfam" id="PF16916"/>
    </source>
</evidence>
<protein>
    <submittedName>
        <fullName evidence="11">Cation diffusion facilitator family transporter</fullName>
    </submittedName>
</protein>
<dbReference type="InterPro" id="IPR027470">
    <property type="entry name" value="Cation_efflux_CTD"/>
</dbReference>
<evidence type="ECO:0000256" key="3">
    <source>
        <dbReference type="ARBA" id="ARBA00022448"/>
    </source>
</evidence>
<dbReference type="NCBIfam" id="TIGR01297">
    <property type="entry name" value="CDF"/>
    <property type="match status" value="1"/>
</dbReference>
<dbReference type="InterPro" id="IPR058533">
    <property type="entry name" value="Cation_efflux_TM"/>
</dbReference>